<feature type="non-terminal residue" evidence="1">
    <location>
        <position position="37"/>
    </location>
</feature>
<name>A0A382RJ44_9ZZZZ</name>
<proteinExistence type="predicted"/>
<organism evidence="1">
    <name type="scientific">marine metagenome</name>
    <dbReference type="NCBI Taxonomy" id="408172"/>
    <lineage>
        <taxon>unclassified sequences</taxon>
        <taxon>metagenomes</taxon>
        <taxon>ecological metagenomes</taxon>
    </lineage>
</organism>
<gene>
    <name evidence="1" type="ORF">METZ01_LOCUS350116</name>
</gene>
<accession>A0A382RJ44</accession>
<sequence length="37" mass="4118">MMNDSMKDPGNSYLLEIGLEEMPAGMILPAVEQLKHN</sequence>
<evidence type="ECO:0000313" key="1">
    <source>
        <dbReference type="EMBL" id="SVC97262.1"/>
    </source>
</evidence>
<dbReference type="EMBL" id="UINC01121830">
    <property type="protein sequence ID" value="SVC97262.1"/>
    <property type="molecule type" value="Genomic_DNA"/>
</dbReference>
<dbReference type="AlphaFoldDB" id="A0A382RJ44"/>
<reference evidence="1" key="1">
    <citation type="submission" date="2018-05" db="EMBL/GenBank/DDBJ databases">
        <authorList>
            <person name="Lanie J.A."/>
            <person name="Ng W.-L."/>
            <person name="Kazmierczak K.M."/>
            <person name="Andrzejewski T.M."/>
            <person name="Davidsen T.M."/>
            <person name="Wayne K.J."/>
            <person name="Tettelin H."/>
            <person name="Glass J.I."/>
            <person name="Rusch D."/>
            <person name="Podicherti R."/>
            <person name="Tsui H.-C.T."/>
            <person name="Winkler M.E."/>
        </authorList>
    </citation>
    <scope>NUCLEOTIDE SEQUENCE</scope>
</reference>
<protein>
    <submittedName>
        <fullName evidence="1">Uncharacterized protein</fullName>
    </submittedName>
</protein>